<evidence type="ECO:0000256" key="7">
    <source>
        <dbReference type="SAM" id="MobiDB-lite"/>
    </source>
</evidence>
<gene>
    <name evidence="9" type="ORF">DBRI1063_LOCUS12823</name>
</gene>
<dbReference type="GO" id="GO:0005773">
    <property type="term" value="C:vacuole"/>
    <property type="evidence" value="ECO:0007669"/>
    <property type="project" value="GOC"/>
</dbReference>
<evidence type="ECO:0008006" key="10">
    <source>
        <dbReference type="Google" id="ProtNLM"/>
    </source>
</evidence>
<dbReference type="Pfam" id="PF05620">
    <property type="entry name" value="TMEM208_SND2"/>
    <property type="match status" value="1"/>
</dbReference>
<sequence>MAQAAAKKAAAARASASSTYFPIVLIINAIYALLRIGLYYQTYTWTQFGMSCILWALTYISYRGIVEDHADKASVTIKATGKKSKELAGGASLDLLGLVACVQFGTALFSDRFFWLLAILPFWGGWKLYQTFYGGGENGGGGLGSLFGGGGGNQKDQEEEVDEATKERRQKRAERRRMKRF</sequence>
<name>A0A6V2GWK8_9STRA</name>
<reference evidence="9" key="1">
    <citation type="submission" date="2021-01" db="EMBL/GenBank/DDBJ databases">
        <authorList>
            <person name="Corre E."/>
            <person name="Pelletier E."/>
            <person name="Niang G."/>
            <person name="Scheremetjew M."/>
            <person name="Finn R."/>
            <person name="Kale V."/>
            <person name="Holt S."/>
            <person name="Cochrane G."/>
            <person name="Meng A."/>
            <person name="Brown T."/>
            <person name="Cohen L."/>
        </authorList>
    </citation>
    <scope>NUCLEOTIDE SEQUENCE</scope>
    <source>
        <strain evidence="9">Pop2</strain>
    </source>
</reference>
<dbReference type="InterPro" id="IPR008506">
    <property type="entry name" value="SND2/TMEM208"/>
</dbReference>
<dbReference type="AlphaFoldDB" id="A0A6V2GWK8"/>
<evidence type="ECO:0000256" key="4">
    <source>
        <dbReference type="ARBA" id="ARBA00022824"/>
    </source>
</evidence>
<feature type="compositionally biased region" description="Basic residues" evidence="7">
    <location>
        <begin position="168"/>
        <end position="181"/>
    </location>
</feature>
<dbReference type="PANTHER" id="PTHR13505:SF7">
    <property type="entry name" value="TRANSMEMBRANE PROTEIN 208"/>
    <property type="match status" value="1"/>
</dbReference>
<protein>
    <recommendedName>
        <fullName evidence="10">Transmembrane protein 208</fullName>
    </recommendedName>
</protein>
<dbReference type="GO" id="GO:0005789">
    <property type="term" value="C:endoplasmic reticulum membrane"/>
    <property type="evidence" value="ECO:0007669"/>
    <property type="project" value="UniProtKB-SubCell"/>
</dbReference>
<comment type="similarity">
    <text evidence="2">Belongs to the TMEM208 family.</text>
</comment>
<evidence type="ECO:0000256" key="2">
    <source>
        <dbReference type="ARBA" id="ARBA00009950"/>
    </source>
</evidence>
<dbReference type="GO" id="GO:0006624">
    <property type="term" value="P:vacuolar protein processing"/>
    <property type="evidence" value="ECO:0007669"/>
    <property type="project" value="TreeGrafter"/>
</dbReference>
<dbReference type="PANTHER" id="PTHR13505">
    <property type="entry name" value="TRANSMEMBRANE PROTEIN 208"/>
    <property type="match status" value="1"/>
</dbReference>
<feature type="transmembrane region" description="Helical" evidence="8">
    <location>
        <begin position="20"/>
        <end position="40"/>
    </location>
</feature>
<comment type="subcellular location">
    <subcellularLocation>
        <location evidence="1">Endoplasmic reticulum membrane</location>
        <topology evidence="1">Multi-pass membrane protein</topology>
    </subcellularLocation>
</comment>
<evidence type="ECO:0000313" key="9">
    <source>
        <dbReference type="EMBL" id="CAD9333465.1"/>
    </source>
</evidence>
<keyword evidence="5 8" id="KW-1133">Transmembrane helix</keyword>
<keyword evidence="6 8" id="KW-0472">Membrane</keyword>
<accession>A0A6V2GWK8</accession>
<keyword evidence="3 8" id="KW-0812">Transmembrane</keyword>
<evidence type="ECO:0000256" key="3">
    <source>
        <dbReference type="ARBA" id="ARBA00022692"/>
    </source>
</evidence>
<feature type="transmembrane region" description="Helical" evidence="8">
    <location>
        <begin position="87"/>
        <end position="106"/>
    </location>
</feature>
<organism evidence="9">
    <name type="scientific">Ditylum brightwellii</name>
    <dbReference type="NCBI Taxonomy" id="49249"/>
    <lineage>
        <taxon>Eukaryota</taxon>
        <taxon>Sar</taxon>
        <taxon>Stramenopiles</taxon>
        <taxon>Ochrophyta</taxon>
        <taxon>Bacillariophyta</taxon>
        <taxon>Mediophyceae</taxon>
        <taxon>Lithodesmiophycidae</taxon>
        <taxon>Lithodesmiales</taxon>
        <taxon>Lithodesmiaceae</taxon>
        <taxon>Ditylum</taxon>
    </lineage>
</organism>
<dbReference type="EMBL" id="HBGN01020124">
    <property type="protein sequence ID" value="CAD9333465.1"/>
    <property type="molecule type" value="Transcribed_RNA"/>
</dbReference>
<feature type="region of interest" description="Disordered" evidence="7">
    <location>
        <begin position="145"/>
        <end position="181"/>
    </location>
</feature>
<evidence type="ECO:0000256" key="6">
    <source>
        <dbReference type="ARBA" id="ARBA00023136"/>
    </source>
</evidence>
<evidence type="ECO:0000256" key="5">
    <source>
        <dbReference type="ARBA" id="ARBA00022989"/>
    </source>
</evidence>
<evidence type="ECO:0000256" key="1">
    <source>
        <dbReference type="ARBA" id="ARBA00004477"/>
    </source>
</evidence>
<evidence type="ECO:0000256" key="8">
    <source>
        <dbReference type="SAM" id="Phobius"/>
    </source>
</evidence>
<keyword evidence="4" id="KW-0256">Endoplasmic reticulum</keyword>
<feature type="transmembrane region" description="Helical" evidence="8">
    <location>
        <begin position="46"/>
        <end position="66"/>
    </location>
</feature>
<proteinExistence type="inferred from homology"/>